<accession>A0A1U7LPA0</accession>
<feature type="domain" description="DCUN1" evidence="2">
    <location>
        <begin position="1"/>
        <end position="174"/>
    </location>
</feature>
<dbReference type="PANTHER" id="PTHR12281">
    <property type="entry name" value="RP42 RELATED"/>
    <property type="match status" value="1"/>
</dbReference>
<comment type="caution">
    <text evidence="3">The sequence shown here is derived from an EMBL/GenBank/DDBJ whole genome shotgun (WGS) entry which is preliminary data.</text>
</comment>
<dbReference type="Pfam" id="PF03556">
    <property type="entry name" value="Cullin_binding"/>
    <property type="match status" value="1"/>
</dbReference>
<dbReference type="Gene3D" id="1.10.238.200">
    <property type="entry name" value="Cullin, PONY binding domain"/>
    <property type="match status" value="1"/>
</dbReference>
<dbReference type="STRING" id="1198029.A0A1U7LPA0"/>
<proteinExistence type="predicted"/>
<reference evidence="3 4" key="1">
    <citation type="submission" date="2016-04" db="EMBL/GenBank/DDBJ databases">
        <title>Evolutionary innovation and constraint leading to complex multicellularity in the Ascomycota.</title>
        <authorList>
            <person name="Cisse O."/>
            <person name="Nguyen A."/>
            <person name="Hewitt D.A."/>
            <person name="Jedd G."/>
            <person name="Stajich J.E."/>
        </authorList>
    </citation>
    <scope>NUCLEOTIDE SEQUENCE [LARGE SCALE GENOMIC DNA]</scope>
    <source>
        <strain evidence="3 4">DAH-3</strain>
    </source>
</reference>
<dbReference type="InterPro" id="IPR042460">
    <property type="entry name" value="DCN1-like_PONY"/>
</dbReference>
<dbReference type="OMA" id="PHEPDKM"/>
<dbReference type="GO" id="GO:0031624">
    <property type="term" value="F:ubiquitin conjugating enzyme binding"/>
    <property type="evidence" value="ECO:0007669"/>
    <property type="project" value="TreeGrafter"/>
</dbReference>
<dbReference type="OrthoDB" id="27198at2759"/>
<dbReference type="PANTHER" id="PTHR12281:SF31">
    <property type="entry name" value="DCN1-LIKE PROTEIN 3"/>
    <property type="match status" value="1"/>
</dbReference>
<dbReference type="EMBL" id="LXFE01000836">
    <property type="protein sequence ID" value="OLL24372.1"/>
    <property type="molecule type" value="Genomic_DNA"/>
</dbReference>
<evidence type="ECO:0000313" key="3">
    <source>
        <dbReference type="EMBL" id="OLL24372.1"/>
    </source>
</evidence>
<dbReference type="PROSITE" id="PS51229">
    <property type="entry name" value="DCUN1"/>
    <property type="match status" value="1"/>
</dbReference>
<dbReference type="GO" id="GO:0097602">
    <property type="term" value="F:cullin family protein binding"/>
    <property type="evidence" value="ECO:0007669"/>
    <property type="project" value="TreeGrafter"/>
</dbReference>
<evidence type="ECO:0000313" key="4">
    <source>
        <dbReference type="Proteomes" id="UP000186594"/>
    </source>
</evidence>
<dbReference type="InterPro" id="IPR014764">
    <property type="entry name" value="DCN-prot"/>
</dbReference>
<comment type="function">
    <text evidence="1">Neddylation of cullins play an essential role in the regulation of SCF-type complexes activity.</text>
</comment>
<protein>
    <recommendedName>
        <fullName evidence="1">Defective in cullin neddylation protein</fullName>
    </recommendedName>
</protein>
<evidence type="ECO:0000259" key="2">
    <source>
        <dbReference type="PROSITE" id="PS51229"/>
    </source>
</evidence>
<dbReference type="GO" id="GO:0032182">
    <property type="term" value="F:ubiquitin-like protein binding"/>
    <property type="evidence" value="ECO:0007669"/>
    <property type="project" value="TreeGrafter"/>
</dbReference>
<dbReference type="InterPro" id="IPR005176">
    <property type="entry name" value="PONY_dom"/>
</dbReference>
<dbReference type="GO" id="GO:0045116">
    <property type="term" value="P:protein neddylation"/>
    <property type="evidence" value="ECO:0007669"/>
    <property type="project" value="TreeGrafter"/>
</dbReference>
<dbReference type="Gene3D" id="1.10.238.10">
    <property type="entry name" value="EF-hand"/>
    <property type="match status" value="1"/>
</dbReference>
<name>A0A1U7LPA0_NEOID</name>
<feature type="non-terminal residue" evidence="3">
    <location>
        <position position="1"/>
    </location>
</feature>
<evidence type="ECO:0000256" key="1">
    <source>
        <dbReference type="RuleBase" id="RU410713"/>
    </source>
</evidence>
<dbReference type="GO" id="GO:0000151">
    <property type="term" value="C:ubiquitin ligase complex"/>
    <property type="evidence" value="ECO:0007669"/>
    <property type="project" value="TreeGrafter"/>
</dbReference>
<dbReference type="Proteomes" id="UP000186594">
    <property type="component" value="Unassembled WGS sequence"/>
</dbReference>
<feature type="non-terminal residue" evidence="3">
    <location>
        <position position="176"/>
    </location>
</feature>
<keyword evidence="4" id="KW-1185">Reference proteome</keyword>
<gene>
    <name evidence="3" type="ORF">NEOLI_004156</name>
</gene>
<dbReference type="AlphaFoldDB" id="A0A1U7LPA0"/>
<organism evidence="3 4">
    <name type="scientific">Neolecta irregularis (strain DAH-3)</name>
    <dbReference type="NCBI Taxonomy" id="1198029"/>
    <lineage>
        <taxon>Eukaryota</taxon>
        <taxon>Fungi</taxon>
        <taxon>Dikarya</taxon>
        <taxon>Ascomycota</taxon>
        <taxon>Taphrinomycotina</taxon>
        <taxon>Neolectales</taxon>
        <taxon>Neolectaceae</taxon>
        <taxon>Neolecta</taxon>
    </lineage>
</organism>
<sequence>PADGKIGIDGTIQYLHDLGLNLEEPAALVLAWKLAAPTTGEFHKAEFVEGWRSLDCDSFDAMKNKIHTFRRWMLEDEDVYHKVYLFVFSFAKVQGQKSLGLDTAIDYWELLLRTRFDHLDLWVQFLKEKHGRAISKDTWNQLWDFMKTYDKTFQVYDQDGAWPVLIDEVQPIIQLC</sequence>